<dbReference type="OrthoDB" id="10324569at2759"/>
<comment type="caution">
    <text evidence="2">The sequence shown here is derived from an EMBL/GenBank/DDBJ whole genome shotgun (WGS) entry which is preliminary data.</text>
</comment>
<accession>A0A5N5TEG8</accession>
<evidence type="ECO:0008006" key="4">
    <source>
        <dbReference type="Google" id="ProtNLM"/>
    </source>
</evidence>
<sequence length="297" mass="33594">MEKVFAMKSVILLLAFLPAGHSLGCFNLYECKTCNVTRTKCSMIEDICVTYNNSNSIESRCGTSKECSKGPSMIDMFQKFMKDEIHFSSLFGQVNNRSNYLQCCEEDYCNDYLIQETSELNGDGGLISAETNATIPKISTNFSDLNLMYFAPNLKNISNTDKSSFLLNRKERNEVSSEIEITSEIRSETKSSLVSNKKKNLLIKEIYSEIKSNPVLNWNERNKVLSDVETNSQVTSEIDVSNFTEVTNIDENFTTSVEDISIGNLTGGSNHFWSFLSHELLILITLSNLWMFLSCFI</sequence>
<reference evidence="2 3" key="1">
    <citation type="journal article" date="2019" name="PLoS Biol.">
        <title>Sex chromosomes control vertical transmission of feminizing Wolbachia symbionts in an isopod.</title>
        <authorList>
            <person name="Becking T."/>
            <person name="Chebbi M.A."/>
            <person name="Giraud I."/>
            <person name="Moumen B."/>
            <person name="Laverre T."/>
            <person name="Caubet Y."/>
            <person name="Peccoud J."/>
            <person name="Gilbert C."/>
            <person name="Cordaux R."/>
        </authorList>
    </citation>
    <scope>NUCLEOTIDE SEQUENCE [LARGE SCALE GENOMIC DNA]</scope>
    <source>
        <strain evidence="2">ANa2</strain>
        <tissue evidence="2">Whole body excluding digestive tract and cuticle</tissue>
    </source>
</reference>
<feature type="signal peptide" evidence="1">
    <location>
        <begin position="1"/>
        <end position="22"/>
    </location>
</feature>
<gene>
    <name evidence="2" type="ORF">Anas_08353</name>
</gene>
<organism evidence="2 3">
    <name type="scientific">Armadillidium nasatum</name>
    <dbReference type="NCBI Taxonomy" id="96803"/>
    <lineage>
        <taxon>Eukaryota</taxon>
        <taxon>Metazoa</taxon>
        <taxon>Ecdysozoa</taxon>
        <taxon>Arthropoda</taxon>
        <taxon>Crustacea</taxon>
        <taxon>Multicrustacea</taxon>
        <taxon>Malacostraca</taxon>
        <taxon>Eumalacostraca</taxon>
        <taxon>Peracarida</taxon>
        <taxon>Isopoda</taxon>
        <taxon>Oniscidea</taxon>
        <taxon>Crinocheta</taxon>
        <taxon>Armadillidiidae</taxon>
        <taxon>Armadillidium</taxon>
    </lineage>
</organism>
<keyword evidence="1" id="KW-0732">Signal</keyword>
<evidence type="ECO:0000256" key="1">
    <source>
        <dbReference type="SAM" id="SignalP"/>
    </source>
</evidence>
<keyword evidence="3" id="KW-1185">Reference proteome</keyword>
<dbReference type="AlphaFoldDB" id="A0A5N5TEG8"/>
<dbReference type="Proteomes" id="UP000326759">
    <property type="component" value="Unassembled WGS sequence"/>
</dbReference>
<evidence type="ECO:0000313" key="2">
    <source>
        <dbReference type="EMBL" id="KAB7504569.1"/>
    </source>
</evidence>
<evidence type="ECO:0000313" key="3">
    <source>
        <dbReference type="Proteomes" id="UP000326759"/>
    </source>
</evidence>
<name>A0A5N5TEG8_9CRUS</name>
<dbReference type="EMBL" id="SEYY01002833">
    <property type="protein sequence ID" value="KAB7504569.1"/>
    <property type="molecule type" value="Genomic_DNA"/>
</dbReference>
<feature type="chain" id="PRO_5024369381" description="UPAR/Ly6 domain-containing protein" evidence="1">
    <location>
        <begin position="23"/>
        <end position="297"/>
    </location>
</feature>
<protein>
    <recommendedName>
        <fullName evidence="4">UPAR/Ly6 domain-containing protein</fullName>
    </recommendedName>
</protein>
<proteinExistence type="predicted"/>